<reference evidence="1" key="1">
    <citation type="submission" date="2020-11" db="EMBL/GenBank/DDBJ databases">
        <authorList>
            <person name="Tran Van P."/>
        </authorList>
    </citation>
    <scope>NUCLEOTIDE SEQUENCE</scope>
</reference>
<organism evidence="1">
    <name type="scientific">Timema bartmani</name>
    <dbReference type="NCBI Taxonomy" id="61472"/>
    <lineage>
        <taxon>Eukaryota</taxon>
        <taxon>Metazoa</taxon>
        <taxon>Ecdysozoa</taxon>
        <taxon>Arthropoda</taxon>
        <taxon>Hexapoda</taxon>
        <taxon>Insecta</taxon>
        <taxon>Pterygota</taxon>
        <taxon>Neoptera</taxon>
        <taxon>Polyneoptera</taxon>
        <taxon>Phasmatodea</taxon>
        <taxon>Timematodea</taxon>
        <taxon>Timematoidea</taxon>
        <taxon>Timematidae</taxon>
        <taxon>Timema</taxon>
    </lineage>
</organism>
<evidence type="ECO:0000313" key="1">
    <source>
        <dbReference type="EMBL" id="CAD7449376.1"/>
    </source>
</evidence>
<dbReference type="AlphaFoldDB" id="A0A7R9F9I8"/>
<dbReference type="EMBL" id="OD571589">
    <property type="protein sequence ID" value="CAD7449376.1"/>
    <property type="molecule type" value="Genomic_DNA"/>
</dbReference>
<name>A0A7R9F9I8_9NEOP</name>
<dbReference type="InterPro" id="IPR023476">
    <property type="entry name" value="Pep_tRNA_hydro_II_dom_sf"/>
</dbReference>
<proteinExistence type="predicted"/>
<accession>A0A7R9F9I8</accession>
<dbReference type="Gene3D" id="3.40.1490.10">
    <property type="entry name" value="Bit1"/>
    <property type="match status" value="1"/>
</dbReference>
<protein>
    <submittedName>
        <fullName evidence="1">Uncharacterized protein</fullName>
    </submittedName>
</protein>
<sequence>MRCTQDLVVQGVGHTLKSSGIKQRWPMELSRCTGGCHPNVLVERFLALGKNLVFVLRKSRRVEVIVTRLRVGHTSLTHGFLLRGDPPPVCEFCDAPLSVYQTSLLIEALNSTIGRLFGCKEKKIFLKADNYVVLNILKDDAIFRGLPAVLIQDATYKHQKMWSATVLTIFGDKDGSGRKIGTFMHPLAVMTSLLAMLHAKVVMPSIVWGSTSEKRSEQASKGSGSCLSQTIGAVFNAGNLFIIICDAVFNANCKERTLTGLWPVRNGRKR</sequence>
<gene>
    <name evidence="1" type="ORF">TBIB3V08_LOCUS11651</name>
</gene>